<reference evidence="2 3" key="3">
    <citation type="submission" date="2023-06" db="EMBL/GenBank/DDBJ databases">
        <authorList>
            <person name="Zeman M."/>
            <person name="Kubasova T."/>
            <person name="Jahodarova E."/>
            <person name="Nykrynova M."/>
            <person name="Rychlik I."/>
        </authorList>
    </citation>
    <scope>NUCLEOTIDE SEQUENCE [LARGE SCALE GENOMIC DNA]</scope>
    <source>
        <strain evidence="2 3">ET39</strain>
    </source>
</reference>
<evidence type="ECO:0000256" key="1">
    <source>
        <dbReference type="SAM" id="Phobius"/>
    </source>
</evidence>
<dbReference type="RefSeq" id="WP_289607382.1">
    <property type="nucleotide sequence ID" value="NZ_JAUDCG010000014.1"/>
</dbReference>
<gene>
    <name evidence="2" type="ORF">QUV96_04610</name>
</gene>
<proteinExistence type="predicted"/>
<keyword evidence="3" id="KW-1185">Reference proteome</keyword>
<feature type="transmembrane region" description="Helical" evidence="1">
    <location>
        <begin position="82"/>
        <end position="101"/>
    </location>
</feature>
<comment type="caution">
    <text evidence="2">The sequence shown here is derived from an EMBL/GenBank/DDBJ whole genome shotgun (WGS) entry which is preliminary data.</text>
</comment>
<keyword evidence="1" id="KW-1133">Transmembrane helix</keyword>
<sequence>MLTYLAALSSFSLMIGIGILFRFLSVASAWLILLFALCSLLLRLFYRQASCRSLELKDFALALLFAFGCSLLLRRLSHPVDVHGFCYLYLCSFVGVVQYACSIRFKTLIGR</sequence>
<keyword evidence="1" id="KW-0472">Membrane</keyword>
<accession>A0ABT7UBC6</accession>
<feature type="transmembrane region" description="Helical" evidence="1">
    <location>
        <begin position="29"/>
        <end position="46"/>
    </location>
</feature>
<organism evidence="2 3">
    <name type="scientific">Amedibacillus dolichus</name>
    <dbReference type="NCBI Taxonomy" id="31971"/>
    <lineage>
        <taxon>Bacteria</taxon>
        <taxon>Bacillati</taxon>
        <taxon>Bacillota</taxon>
        <taxon>Erysipelotrichia</taxon>
        <taxon>Erysipelotrichales</taxon>
        <taxon>Erysipelotrichaceae</taxon>
        <taxon>Amedibacillus</taxon>
    </lineage>
</organism>
<reference evidence="3" key="1">
    <citation type="submission" date="2023-06" db="EMBL/GenBank/DDBJ databases">
        <title>Identification and characterization of horizontal gene transfer across gut microbiota members of farm animals based on homology search.</title>
        <authorList>
            <person name="Zeman M."/>
            <person name="Kubasova T."/>
            <person name="Jahodarova E."/>
            <person name="Nykrynova M."/>
            <person name="Rychlik I."/>
        </authorList>
    </citation>
    <scope>NUCLEOTIDE SEQUENCE [LARGE SCALE GENOMIC DNA]</scope>
    <source>
        <strain evidence="3">ET39</strain>
    </source>
</reference>
<evidence type="ECO:0000313" key="2">
    <source>
        <dbReference type="EMBL" id="MDM8156917.1"/>
    </source>
</evidence>
<dbReference type="EMBL" id="JAUDCG010000014">
    <property type="protein sequence ID" value="MDM8156917.1"/>
    <property type="molecule type" value="Genomic_DNA"/>
</dbReference>
<protein>
    <submittedName>
        <fullName evidence="2">Uncharacterized protein</fullName>
    </submittedName>
</protein>
<feature type="transmembrane region" description="Helical" evidence="1">
    <location>
        <begin position="5"/>
        <end position="23"/>
    </location>
</feature>
<name>A0ABT7UBC6_9FIRM</name>
<feature type="transmembrane region" description="Helical" evidence="1">
    <location>
        <begin position="58"/>
        <end position="76"/>
    </location>
</feature>
<reference evidence="2 3" key="2">
    <citation type="submission" date="2023-06" db="EMBL/GenBank/DDBJ databases">
        <title>Identification and characterization of horizontal gene transfer across gut microbiota members of farm animals based on homology search.</title>
        <authorList>
            <person name="Schwarzerova J."/>
            <person name="Nykrynova M."/>
            <person name="Jureckova K."/>
            <person name="Cejkova D."/>
            <person name="Rychlik I."/>
        </authorList>
    </citation>
    <scope>NUCLEOTIDE SEQUENCE [LARGE SCALE GENOMIC DNA]</scope>
    <source>
        <strain evidence="2 3">ET39</strain>
    </source>
</reference>
<keyword evidence="1" id="KW-0812">Transmembrane</keyword>
<evidence type="ECO:0000313" key="3">
    <source>
        <dbReference type="Proteomes" id="UP001529340"/>
    </source>
</evidence>
<dbReference type="Proteomes" id="UP001529340">
    <property type="component" value="Unassembled WGS sequence"/>
</dbReference>